<dbReference type="SMART" id="SM00382">
    <property type="entry name" value="AAA"/>
    <property type="match status" value="1"/>
</dbReference>
<name>A0A9J6EZS2_RHIMP</name>
<feature type="domain" description="ABC transporter" evidence="4">
    <location>
        <begin position="392"/>
        <end position="631"/>
    </location>
</feature>
<dbReference type="GO" id="GO:0005319">
    <property type="term" value="F:lipid transporter activity"/>
    <property type="evidence" value="ECO:0007669"/>
    <property type="project" value="TreeGrafter"/>
</dbReference>
<keyword evidence="3" id="KW-1133">Transmembrane helix</keyword>
<proteinExistence type="predicted"/>
<keyword evidence="3" id="KW-0812">Transmembrane</keyword>
<dbReference type="InterPro" id="IPR003439">
    <property type="entry name" value="ABC_transporter-like_ATP-bd"/>
</dbReference>
<evidence type="ECO:0000313" key="6">
    <source>
        <dbReference type="Proteomes" id="UP000821866"/>
    </source>
</evidence>
<protein>
    <recommendedName>
        <fullName evidence="4">ABC transporter domain-containing protein</fullName>
    </recommendedName>
</protein>
<accession>A0A9J6EZS2</accession>
<keyword evidence="6" id="KW-1185">Reference proteome</keyword>
<evidence type="ECO:0000313" key="5">
    <source>
        <dbReference type="EMBL" id="KAH8039883.1"/>
    </source>
</evidence>
<dbReference type="GO" id="GO:0005524">
    <property type="term" value="F:ATP binding"/>
    <property type="evidence" value="ECO:0007669"/>
    <property type="project" value="UniProtKB-KW"/>
</dbReference>
<feature type="transmembrane region" description="Helical" evidence="3">
    <location>
        <begin position="314"/>
        <end position="335"/>
    </location>
</feature>
<feature type="transmembrane region" description="Helical" evidence="3">
    <location>
        <begin position="234"/>
        <end position="257"/>
    </location>
</feature>
<comment type="caution">
    <text evidence="5">The sequence shown here is derived from an EMBL/GenBank/DDBJ whole genome shotgun (WGS) entry which is preliminary data.</text>
</comment>
<keyword evidence="3" id="KW-0472">Membrane</keyword>
<dbReference type="GO" id="GO:0016020">
    <property type="term" value="C:membrane"/>
    <property type="evidence" value="ECO:0007669"/>
    <property type="project" value="InterPro"/>
</dbReference>
<sequence>MPLWWTHICLLLWKDVFTYQFRRHTFVTMLELLLPAFITYVYIYIASLTSTSAARKDSRMDTDVFVWAASYLGAVSLESDNLISMEGDDAYDIEQPPEAFGGESLWPGDVEEQSAPRPDAVYLKIMFRIFPCVVSMCMIQPFLVKKTASELCSGSKELMVINGLSEFMWWLGGFSWSFIILLMGALPAIVLTKTQSLLPRSSILLLILGVGLHCASSSFFSLVVATLVPRPAVGLVTMSFVVFGSLVAPFGLASFVPATLVRGSTLDRFMTLCLLLPNVAFNYFLINASDLDYHGGPGAQLFNVGRVGLHGTSVYRAVHAMCGSCLLSVVLCWYLSRVWPHSYSFPEKFYFFLQPSYWGIWRSVNLPEEGLGDIKENATLFEPSREQKQAHLVIYKLSKVTDPLYLKHYIINNVTIKCFIDSITVILGRNGCGKSVLIRMLAGAIKPSSGTAFFDGADMRTNGSKVRPHIGYCPQNSTLIPFLTVEENLLFIAYLRDVLQPSERDSIQGEEPRSAQIDDLILTLLTQFQLIDQRESLASKITYAEQRRLQVAMTLLDNPLFALFDCPTEGIDTDSRNVIWDAILKSRPQTTVVLATNSSDEAEILGDRIAIICRSLISCCGSAIPAKEIWLAGS</sequence>
<feature type="transmembrane region" description="Helical" evidence="3">
    <location>
        <begin position="203"/>
        <end position="228"/>
    </location>
</feature>
<dbReference type="InterPro" id="IPR003593">
    <property type="entry name" value="AAA+_ATPase"/>
</dbReference>
<dbReference type="GO" id="GO:0016887">
    <property type="term" value="F:ATP hydrolysis activity"/>
    <property type="evidence" value="ECO:0007669"/>
    <property type="project" value="InterPro"/>
</dbReference>
<feature type="transmembrane region" description="Helical" evidence="3">
    <location>
        <begin position="269"/>
        <end position="286"/>
    </location>
</feature>
<dbReference type="SUPFAM" id="SSF52540">
    <property type="entry name" value="P-loop containing nucleoside triphosphate hydrolases"/>
    <property type="match status" value="1"/>
</dbReference>
<feature type="transmembrane region" description="Helical" evidence="3">
    <location>
        <begin position="167"/>
        <end position="191"/>
    </location>
</feature>
<gene>
    <name evidence="5" type="ORF">HPB51_009139</name>
</gene>
<evidence type="ECO:0000256" key="2">
    <source>
        <dbReference type="ARBA" id="ARBA00022840"/>
    </source>
</evidence>
<dbReference type="InterPro" id="IPR027417">
    <property type="entry name" value="P-loop_NTPase"/>
</dbReference>
<dbReference type="PANTHER" id="PTHR19229:SF250">
    <property type="entry name" value="ABC TRANSPORTER DOMAIN-CONTAINING PROTEIN-RELATED"/>
    <property type="match status" value="1"/>
</dbReference>
<dbReference type="VEuPathDB" id="VectorBase:LOC119163803"/>
<dbReference type="Gene3D" id="3.40.50.300">
    <property type="entry name" value="P-loop containing nucleotide triphosphate hydrolases"/>
    <property type="match status" value="1"/>
</dbReference>
<dbReference type="InterPro" id="IPR026082">
    <property type="entry name" value="ABCA"/>
</dbReference>
<evidence type="ECO:0000259" key="4">
    <source>
        <dbReference type="PROSITE" id="PS50893"/>
    </source>
</evidence>
<dbReference type="Pfam" id="PF00005">
    <property type="entry name" value="ABC_tran"/>
    <property type="match status" value="1"/>
</dbReference>
<organism evidence="5 6">
    <name type="scientific">Rhipicephalus microplus</name>
    <name type="common">Cattle tick</name>
    <name type="synonym">Boophilus microplus</name>
    <dbReference type="NCBI Taxonomy" id="6941"/>
    <lineage>
        <taxon>Eukaryota</taxon>
        <taxon>Metazoa</taxon>
        <taxon>Ecdysozoa</taxon>
        <taxon>Arthropoda</taxon>
        <taxon>Chelicerata</taxon>
        <taxon>Arachnida</taxon>
        <taxon>Acari</taxon>
        <taxon>Parasitiformes</taxon>
        <taxon>Ixodida</taxon>
        <taxon>Ixodoidea</taxon>
        <taxon>Ixodidae</taxon>
        <taxon>Rhipicephalinae</taxon>
        <taxon>Rhipicephalus</taxon>
        <taxon>Boophilus</taxon>
    </lineage>
</organism>
<reference evidence="5" key="2">
    <citation type="submission" date="2021-09" db="EMBL/GenBank/DDBJ databases">
        <authorList>
            <person name="Jia N."/>
            <person name="Wang J."/>
            <person name="Shi W."/>
            <person name="Du L."/>
            <person name="Sun Y."/>
            <person name="Zhan W."/>
            <person name="Jiang J."/>
            <person name="Wang Q."/>
            <person name="Zhang B."/>
            <person name="Ji P."/>
            <person name="Sakyi L.B."/>
            <person name="Cui X."/>
            <person name="Yuan T."/>
            <person name="Jiang B."/>
            <person name="Yang W."/>
            <person name="Lam T.T.-Y."/>
            <person name="Chang Q."/>
            <person name="Ding S."/>
            <person name="Wang X."/>
            <person name="Zhu J."/>
            <person name="Ruan X."/>
            <person name="Zhao L."/>
            <person name="Wei J."/>
            <person name="Que T."/>
            <person name="Du C."/>
            <person name="Cheng J."/>
            <person name="Dai P."/>
            <person name="Han X."/>
            <person name="Huang E."/>
            <person name="Gao Y."/>
            <person name="Liu J."/>
            <person name="Shao H."/>
            <person name="Ye R."/>
            <person name="Li L."/>
            <person name="Wei W."/>
            <person name="Wang X."/>
            <person name="Wang C."/>
            <person name="Huo Q."/>
            <person name="Li W."/>
            <person name="Guo W."/>
            <person name="Chen H."/>
            <person name="Chen S."/>
            <person name="Zhou L."/>
            <person name="Zhou L."/>
            <person name="Ni X."/>
            <person name="Tian J."/>
            <person name="Zhou Y."/>
            <person name="Sheng Y."/>
            <person name="Liu T."/>
            <person name="Pan Y."/>
            <person name="Xia L."/>
            <person name="Li J."/>
            <person name="Zhao F."/>
            <person name="Cao W."/>
        </authorList>
    </citation>
    <scope>NUCLEOTIDE SEQUENCE</scope>
    <source>
        <strain evidence="5">Rmic-2018</strain>
        <tissue evidence="5">Larvae</tissue>
    </source>
</reference>
<feature type="transmembrane region" description="Helical" evidence="3">
    <location>
        <begin position="125"/>
        <end position="143"/>
    </location>
</feature>
<feature type="transmembrane region" description="Helical" evidence="3">
    <location>
        <begin position="28"/>
        <end position="50"/>
    </location>
</feature>
<dbReference type="Proteomes" id="UP000821866">
    <property type="component" value="Chromosome 1"/>
</dbReference>
<reference evidence="5" key="1">
    <citation type="journal article" date="2020" name="Cell">
        <title>Large-Scale Comparative Analyses of Tick Genomes Elucidate Their Genetic Diversity and Vector Capacities.</title>
        <authorList>
            <consortium name="Tick Genome and Microbiome Consortium (TIGMIC)"/>
            <person name="Jia N."/>
            <person name="Wang J."/>
            <person name="Shi W."/>
            <person name="Du L."/>
            <person name="Sun Y."/>
            <person name="Zhan W."/>
            <person name="Jiang J.F."/>
            <person name="Wang Q."/>
            <person name="Zhang B."/>
            <person name="Ji P."/>
            <person name="Bell-Sakyi L."/>
            <person name="Cui X.M."/>
            <person name="Yuan T.T."/>
            <person name="Jiang B.G."/>
            <person name="Yang W.F."/>
            <person name="Lam T.T."/>
            <person name="Chang Q.C."/>
            <person name="Ding S.J."/>
            <person name="Wang X.J."/>
            <person name="Zhu J.G."/>
            <person name="Ruan X.D."/>
            <person name="Zhao L."/>
            <person name="Wei J.T."/>
            <person name="Ye R.Z."/>
            <person name="Que T.C."/>
            <person name="Du C.H."/>
            <person name="Zhou Y.H."/>
            <person name="Cheng J.X."/>
            <person name="Dai P.F."/>
            <person name="Guo W.B."/>
            <person name="Han X.H."/>
            <person name="Huang E.J."/>
            <person name="Li L.F."/>
            <person name="Wei W."/>
            <person name="Gao Y.C."/>
            <person name="Liu J.Z."/>
            <person name="Shao H.Z."/>
            <person name="Wang X."/>
            <person name="Wang C.C."/>
            <person name="Yang T.C."/>
            <person name="Huo Q.B."/>
            <person name="Li W."/>
            <person name="Chen H.Y."/>
            <person name="Chen S.E."/>
            <person name="Zhou L.G."/>
            <person name="Ni X.B."/>
            <person name="Tian J.H."/>
            <person name="Sheng Y."/>
            <person name="Liu T."/>
            <person name="Pan Y.S."/>
            <person name="Xia L.Y."/>
            <person name="Li J."/>
            <person name="Zhao F."/>
            <person name="Cao W.C."/>
        </authorList>
    </citation>
    <scope>NUCLEOTIDE SEQUENCE</scope>
    <source>
        <strain evidence="5">Rmic-2018</strain>
    </source>
</reference>
<dbReference type="EMBL" id="JABSTU010000001">
    <property type="protein sequence ID" value="KAH8039883.1"/>
    <property type="molecule type" value="Genomic_DNA"/>
</dbReference>
<evidence type="ECO:0000256" key="1">
    <source>
        <dbReference type="ARBA" id="ARBA00022741"/>
    </source>
</evidence>
<keyword evidence="1" id="KW-0547">Nucleotide-binding</keyword>
<dbReference type="AlphaFoldDB" id="A0A9J6EZS2"/>
<dbReference type="GO" id="GO:0140359">
    <property type="term" value="F:ABC-type transporter activity"/>
    <property type="evidence" value="ECO:0007669"/>
    <property type="project" value="InterPro"/>
</dbReference>
<evidence type="ECO:0000256" key="3">
    <source>
        <dbReference type="SAM" id="Phobius"/>
    </source>
</evidence>
<dbReference type="PANTHER" id="PTHR19229">
    <property type="entry name" value="ATP-BINDING CASSETTE TRANSPORTER SUBFAMILY A ABCA"/>
    <property type="match status" value="1"/>
</dbReference>
<keyword evidence="2" id="KW-0067">ATP-binding</keyword>
<dbReference type="PROSITE" id="PS50893">
    <property type="entry name" value="ABC_TRANSPORTER_2"/>
    <property type="match status" value="1"/>
</dbReference>